<evidence type="ECO:0000313" key="1">
    <source>
        <dbReference type="EMBL" id="XBS68906.1"/>
    </source>
</evidence>
<evidence type="ECO:0008006" key="2">
    <source>
        <dbReference type="Google" id="ProtNLM"/>
    </source>
</evidence>
<sequence>MGFETIKKEIIFKQTGFGELTKINSQKTSKIYQGQTVYRVNDDISSDLQKGDQFYLDGWHKNHLEVFDMKDKLKRVLNLDGSINSDKTDKAEGEGRTLK</sequence>
<accession>A0AAU7Q7J3</accession>
<reference evidence="1" key="1">
    <citation type="submission" date="2024-06" db="EMBL/GenBank/DDBJ databases">
        <authorList>
            <person name="Coelho C."/>
            <person name="Bento M."/>
            <person name="Garcia E."/>
            <person name="Camelo A."/>
            <person name="Brandao I."/>
            <person name="Espirito Santo C."/>
            <person name="Trovao J."/>
            <person name="Verissimo A."/>
            <person name="Costa J."/>
            <person name="Tiago I."/>
        </authorList>
    </citation>
    <scope>NUCLEOTIDE SEQUENCE</scope>
    <source>
        <strain evidence="1">KWT182</strain>
    </source>
</reference>
<dbReference type="EMBL" id="CP157947">
    <property type="protein sequence ID" value="XBS68906.1"/>
    <property type="molecule type" value="Genomic_DNA"/>
</dbReference>
<organism evidence="1">
    <name type="scientific">Acerihabitans sp. KWT182</name>
    <dbReference type="NCBI Taxonomy" id="3157919"/>
    <lineage>
        <taxon>Bacteria</taxon>
        <taxon>Pseudomonadati</taxon>
        <taxon>Pseudomonadota</taxon>
        <taxon>Gammaproteobacteria</taxon>
        <taxon>Enterobacterales</taxon>
        <taxon>Pectobacteriaceae</taxon>
        <taxon>Acerihabitans</taxon>
    </lineage>
</organism>
<gene>
    <name evidence="1" type="ORF">ABK905_20445</name>
</gene>
<proteinExistence type="predicted"/>
<dbReference type="AlphaFoldDB" id="A0AAU7Q7J3"/>
<protein>
    <recommendedName>
        <fullName evidence="2">Hemagglutinin</fullName>
    </recommendedName>
</protein>
<name>A0AAU7Q7J3_9GAMM</name>